<protein>
    <submittedName>
        <fullName evidence="1">Uncharacterized protein</fullName>
    </submittedName>
</protein>
<gene>
    <name evidence="1" type="ORF">G6F50_010711</name>
</gene>
<dbReference type="EMBL" id="JAANIU010002443">
    <property type="protein sequence ID" value="KAG1564762.1"/>
    <property type="molecule type" value="Genomic_DNA"/>
</dbReference>
<proteinExistence type="predicted"/>
<evidence type="ECO:0000313" key="2">
    <source>
        <dbReference type="Proteomes" id="UP000740926"/>
    </source>
</evidence>
<accession>A0A9P6YUE6</accession>
<name>A0A9P6YUE6_9FUNG</name>
<sequence length="149" mass="16967">MAPTKKIRKPVPPANFRAYCVPKDRKNFPCGILNVPAAHWTCASKVVSDIDSKIVQTKSFEDIYSLIVDAFSKLSTSSEIKSIKLFAKRCKDYASNLDYKQECKNSYELKKIQLADLDIERKILNLARKGMHTVAALFKGDQNFWNIHP</sequence>
<comment type="caution">
    <text evidence="1">The sequence shown here is derived from an EMBL/GenBank/DDBJ whole genome shotgun (WGS) entry which is preliminary data.</text>
</comment>
<evidence type="ECO:0000313" key="1">
    <source>
        <dbReference type="EMBL" id="KAG1564762.1"/>
    </source>
</evidence>
<organism evidence="1 2">
    <name type="scientific">Rhizopus delemar</name>
    <dbReference type="NCBI Taxonomy" id="936053"/>
    <lineage>
        <taxon>Eukaryota</taxon>
        <taxon>Fungi</taxon>
        <taxon>Fungi incertae sedis</taxon>
        <taxon>Mucoromycota</taxon>
        <taxon>Mucoromycotina</taxon>
        <taxon>Mucoromycetes</taxon>
        <taxon>Mucorales</taxon>
        <taxon>Mucorineae</taxon>
        <taxon>Rhizopodaceae</taxon>
        <taxon>Rhizopus</taxon>
    </lineage>
</organism>
<dbReference type="Proteomes" id="UP000740926">
    <property type="component" value="Unassembled WGS sequence"/>
</dbReference>
<dbReference type="AlphaFoldDB" id="A0A9P6YUE6"/>
<reference evidence="1 2" key="1">
    <citation type="journal article" date="2020" name="Microb. Genom.">
        <title>Genetic diversity of clinical and environmental Mucorales isolates obtained from an investigation of mucormycosis cases among solid organ transplant recipients.</title>
        <authorList>
            <person name="Nguyen M.H."/>
            <person name="Kaul D."/>
            <person name="Muto C."/>
            <person name="Cheng S.J."/>
            <person name="Richter R.A."/>
            <person name="Bruno V.M."/>
            <person name="Liu G."/>
            <person name="Beyhan S."/>
            <person name="Sundermann A.J."/>
            <person name="Mounaud S."/>
            <person name="Pasculle A.W."/>
            <person name="Nierman W.C."/>
            <person name="Driscoll E."/>
            <person name="Cumbie R."/>
            <person name="Clancy C.J."/>
            <person name="Dupont C.L."/>
        </authorList>
    </citation>
    <scope>NUCLEOTIDE SEQUENCE [LARGE SCALE GENOMIC DNA]</scope>
    <source>
        <strain evidence="1 2">GL24</strain>
    </source>
</reference>
<keyword evidence="2" id="KW-1185">Reference proteome</keyword>